<dbReference type="Gene3D" id="3.40.50.720">
    <property type="entry name" value="NAD(P)-binding Rossmann-like Domain"/>
    <property type="match status" value="1"/>
</dbReference>
<evidence type="ECO:0000313" key="1">
    <source>
        <dbReference type="EMBL" id="CAJ1400633.1"/>
    </source>
</evidence>
<keyword evidence="2" id="KW-1185">Reference proteome</keyword>
<accession>A0AA36J8W8</accession>
<dbReference type="EMBL" id="CAUJNA010003380">
    <property type="protein sequence ID" value="CAJ1400633.1"/>
    <property type="molecule type" value="Genomic_DNA"/>
</dbReference>
<evidence type="ECO:0000313" key="2">
    <source>
        <dbReference type="Proteomes" id="UP001178507"/>
    </source>
</evidence>
<gene>
    <name evidence="1" type="ORF">EVOR1521_LOCUS23938</name>
</gene>
<protein>
    <submittedName>
        <fullName evidence="1">Uncharacterized protein</fullName>
    </submittedName>
</protein>
<comment type="caution">
    <text evidence="1">The sequence shown here is derived from an EMBL/GenBank/DDBJ whole genome shotgun (WGS) entry which is preliminary data.</text>
</comment>
<dbReference type="AlphaFoldDB" id="A0AA36J8W8"/>
<sequence>MQMILQGKPLKADAARKNGIIDAVAGKGGRGSCGVCVVTSAQSHFQEEVPKTNSFMVAAGTLESGLKTAVKAAPLMIAPRSIIKCFDTACSKKSFREGLRGNGRVHQAGLLRGVGCSEAPLPSGAFGTEGAGIDERHAPLKKIGILGARLMGGGIAMCFEQKVVPVVLKAAGDMKKQTKTYGPYEHTHCPKIKANGRGIFIHRGRRRWLIARWLPSLTWCKR</sequence>
<proteinExistence type="predicted"/>
<reference evidence="1" key="1">
    <citation type="submission" date="2023-08" db="EMBL/GenBank/DDBJ databases">
        <authorList>
            <person name="Chen Y."/>
            <person name="Shah S."/>
            <person name="Dougan E. K."/>
            <person name="Thang M."/>
            <person name="Chan C."/>
        </authorList>
    </citation>
    <scope>NUCLEOTIDE SEQUENCE</scope>
</reference>
<organism evidence="1 2">
    <name type="scientific">Effrenium voratum</name>
    <dbReference type="NCBI Taxonomy" id="2562239"/>
    <lineage>
        <taxon>Eukaryota</taxon>
        <taxon>Sar</taxon>
        <taxon>Alveolata</taxon>
        <taxon>Dinophyceae</taxon>
        <taxon>Suessiales</taxon>
        <taxon>Symbiodiniaceae</taxon>
        <taxon>Effrenium</taxon>
    </lineage>
</organism>
<name>A0AA36J8W8_9DINO</name>
<dbReference type="Proteomes" id="UP001178507">
    <property type="component" value="Unassembled WGS sequence"/>
</dbReference>